<evidence type="ECO:0000313" key="3">
    <source>
        <dbReference type="Proteomes" id="UP000035063"/>
    </source>
</evidence>
<organism evidence="2 3">
    <name type="scientific">Bifidobacterium bifidum ATCC 29521 = JCM 1255 = DSM 20456</name>
    <dbReference type="NCBI Taxonomy" id="500634"/>
    <lineage>
        <taxon>Bacteria</taxon>
        <taxon>Bacillati</taxon>
        <taxon>Actinomycetota</taxon>
        <taxon>Actinomycetes</taxon>
        <taxon>Bifidobacteriales</taxon>
        <taxon>Bifidobacteriaceae</taxon>
        <taxon>Bifidobacterium</taxon>
    </lineage>
</organism>
<evidence type="ECO:0000256" key="1">
    <source>
        <dbReference type="SAM" id="MobiDB-lite"/>
    </source>
</evidence>
<reference evidence="2 3" key="1">
    <citation type="submission" date="2012-02" db="EMBL/GenBank/DDBJ databases">
        <title>Complete genome sequence of Bifidobacterium bifidum JCM 1255.</title>
        <authorList>
            <person name="Toh H."/>
            <person name="Oshima K."/>
            <person name="Morita H."/>
            <person name="Hattori M."/>
        </authorList>
    </citation>
    <scope>NUCLEOTIDE SEQUENCE [LARGE SCALE GENOMIC DNA]</scope>
    <source>
        <strain evidence="2 3">JCM 1255</strain>
    </source>
</reference>
<gene>
    <name evidence="2" type="ORF">BBBF_1093</name>
</gene>
<proteinExistence type="predicted"/>
<evidence type="ECO:0000313" key="2">
    <source>
        <dbReference type="EMBL" id="BAQ98300.1"/>
    </source>
</evidence>
<name>A0ABM7ERT7_BIFBI</name>
<dbReference type="EMBL" id="AP012323">
    <property type="protein sequence ID" value="BAQ98300.1"/>
    <property type="molecule type" value="Genomic_DNA"/>
</dbReference>
<reference evidence="3" key="2">
    <citation type="journal article" date="2015" name="J. Biotechnol.">
        <title>Complete genome sequence of Bifidobacterium bifidum JCM 1255(T) isolated from feces of a breast-fed infant.</title>
        <authorList>
            <person name="Morita H."/>
            <person name="Toh H."/>
            <person name="Oshima K."/>
            <person name="Nakano A."/>
            <person name="Shindo C."/>
            <person name="Komiya K."/>
            <person name="Arakawa K."/>
            <person name="Suda W."/>
            <person name="Honda K."/>
            <person name="Hattori M."/>
        </authorList>
    </citation>
    <scope>NUCLEOTIDE SEQUENCE [LARGE SCALE GENOMIC DNA]</scope>
    <source>
        <strain evidence="3">JCM 1255</strain>
    </source>
</reference>
<dbReference type="Proteomes" id="UP000035063">
    <property type="component" value="Chromosome"/>
</dbReference>
<feature type="region of interest" description="Disordered" evidence="1">
    <location>
        <begin position="1"/>
        <end position="24"/>
    </location>
</feature>
<keyword evidence="3" id="KW-1185">Reference proteome</keyword>
<accession>A0ABM7ERT7</accession>
<sequence length="140" mass="15929">MIRARSRSAVVSAADGERRGMETPHGLTVRGEERDMRGRRRERGIIQRGHVEVGVRRPVIHAETQRGLVVGLDDVAEWRERMLVESDAASDVPHMQCDVIQHTCHCTRSISHMTAVFYPLVIRYHPPKVPSWAEQMGLWG</sequence>
<protein>
    <submittedName>
        <fullName evidence="2">Uncharacterized protein</fullName>
    </submittedName>
</protein>